<evidence type="ECO:0000313" key="5">
    <source>
        <dbReference type="Proteomes" id="UP001180724"/>
    </source>
</evidence>
<dbReference type="InterPro" id="IPR008278">
    <property type="entry name" value="4-PPantetheinyl_Trfase_dom"/>
</dbReference>
<gene>
    <name evidence="4" type="ORF">RM812_38790</name>
</gene>
<feature type="domain" description="4'-phosphopantetheinyl transferase N-terminal" evidence="3">
    <location>
        <begin position="27"/>
        <end position="94"/>
    </location>
</feature>
<dbReference type="RefSeq" id="WP_311585150.1">
    <property type="nucleotide sequence ID" value="NZ_JAVRFH010000093.1"/>
</dbReference>
<dbReference type="EMBL" id="JAVRFH010000093">
    <property type="protein sequence ID" value="MDT0616060.1"/>
    <property type="molecule type" value="Genomic_DNA"/>
</dbReference>
<dbReference type="SUPFAM" id="SSF56214">
    <property type="entry name" value="4'-phosphopantetheinyl transferase"/>
    <property type="match status" value="1"/>
</dbReference>
<proteinExistence type="predicted"/>
<dbReference type="GO" id="GO:0016740">
    <property type="term" value="F:transferase activity"/>
    <property type="evidence" value="ECO:0007669"/>
    <property type="project" value="UniProtKB-KW"/>
</dbReference>
<dbReference type="InterPro" id="IPR003542">
    <property type="entry name" value="Enbac_synth_compD-like"/>
</dbReference>
<organism evidence="4 5">
    <name type="scientific">Streptomyces lancefieldiae</name>
    <dbReference type="NCBI Taxonomy" id="3075520"/>
    <lineage>
        <taxon>Bacteria</taxon>
        <taxon>Bacillati</taxon>
        <taxon>Actinomycetota</taxon>
        <taxon>Actinomycetes</taxon>
        <taxon>Kitasatosporales</taxon>
        <taxon>Streptomycetaceae</taxon>
        <taxon>Streptomyces</taxon>
    </lineage>
</organism>
<dbReference type="Gene3D" id="3.90.470.20">
    <property type="entry name" value="4'-phosphopantetheinyl transferase domain"/>
    <property type="match status" value="1"/>
</dbReference>
<evidence type="ECO:0000313" key="4">
    <source>
        <dbReference type="EMBL" id="MDT0616060.1"/>
    </source>
</evidence>
<dbReference type="PRINTS" id="PR01399">
    <property type="entry name" value="ENTSNTHTASED"/>
</dbReference>
<keyword evidence="1 4" id="KW-0808">Transferase</keyword>
<feature type="domain" description="4'-phosphopantetheinyl transferase" evidence="2">
    <location>
        <begin position="101"/>
        <end position="179"/>
    </location>
</feature>
<evidence type="ECO:0000259" key="3">
    <source>
        <dbReference type="Pfam" id="PF17837"/>
    </source>
</evidence>
<dbReference type="PANTHER" id="PTHR38096">
    <property type="entry name" value="ENTEROBACTIN SYNTHASE COMPONENT D"/>
    <property type="match status" value="1"/>
</dbReference>
<evidence type="ECO:0000259" key="2">
    <source>
        <dbReference type="Pfam" id="PF01648"/>
    </source>
</evidence>
<dbReference type="InterPro" id="IPR041354">
    <property type="entry name" value="4PPT_N"/>
</dbReference>
<accession>A0ABU3B0T3</accession>
<reference evidence="4" key="1">
    <citation type="submission" date="2024-05" db="EMBL/GenBank/DDBJ databases">
        <title>30 novel species of actinomycetes from the DSMZ collection.</title>
        <authorList>
            <person name="Nouioui I."/>
        </authorList>
    </citation>
    <scope>NUCLEOTIDE SEQUENCE</scope>
    <source>
        <strain evidence="4">DSM 40712</strain>
    </source>
</reference>
<dbReference type="PANTHER" id="PTHR38096:SF1">
    <property type="entry name" value="ENTEROBACTIN SYNTHASE COMPONENT D"/>
    <property type="match status" value="1"/>
</dbReference>
<name>A0ABU3B0T3_9ACTN</name>
<dbReference type="InterPro" id="IPR037143">
    <property type="entry name" value="4-PPantetheinyl_Trfase_dom_sf"/>
</dbReference>
<sequence length="254" mass="27601">MIESLLPSGVHWAEAFGDLPEATLLPEEEVLVENAVPRRRRECVTVRHLARQALGRMGHAPVPLLRGEQGAPLWPKGVIGSITHCEGYRAVVVAERARLWSVGIDAEPHAPLPDDVLDVISLPPERDHLAELQRRKPRISWDCLLFSAKEAVYKTWFPLTRTWLEFKEARLVFHPQEASFSAVVLPAGRDAARAAGVPGAYVPRGFTGRWAVEAGFAVTAVAATAHGPAQDGPAGAGVDAAMSARSSAWRRHTA</sequence>
<dbReference type="Pfam" id="PF17837">
    <property type="entry name" value="4PPT_N"/>
    <property type="match status" value="1"/>
</dbReference>
<protein>
    <submittedName>
        <fullName evidence="4">4'-phosphopantetheinyl transferase superfamily protein</fullName>
    </submittedName>
</protein>
<dbReference type="Proteomes" id="UP001180724">
    <property type="component" value="Unassembled WGS sequence"/>
</dbReference>
<dbReference type="Pfam" id="PF01648">
    <property type="entry name" value="ACPS"/>
    <property type="match status" value="1"/>
</dbReference>
<evidence type="ECO:0000256" key="1">
    <source>
        <dbReference type="ARBA" id="ARBA00022679"/>
    </source>
</evidence>
<comment type="caution">
    <text evidence="4">The sequence shown here is derived from an EMBL/GenBank/DDBJ whole genome shotgun (WGS) entry which is preliminary data.</text>
</comment>
<keyword evidence="5" id="KW-1185">Reference proteome</keyword>